<accession>A0A1E7F9Z0</accession>
<dbReference type="KEGG" id="fcy:FRACYDRAFT_241392"/>
<evidence type="ECO:0000313" key="3">
    <source>
        <dbReference type="Proteomes" id="UP000095751"/>
    </source>
</evidence>
<evidence type="ECO:0000256" key="1">
    <source>
        <dbReference type="SAM" id="MobiDB-lite"/>
    </source>
</evidence>
<evidence type="ECO:0000313" key="2">
    <source>
        <dbReference type="EMBL" id="OEU14835.1"/>
    </source>
</evidence>
<feature type="region of interest" description="Disordered" evidence="1">
    <location>
        <begin position="81"/>
        <end position="102"/>
    </location>
</feature>
<proteinExistence type="predicted"/>
<reference evidence="2 3" key="1">
    <citation type="submission" date="2016-09" db="EMBL/GenBank/DDBJ databases">
        <title>Extensive genetic diversity and differential bi-allelic expression allows diatom success in the polar Southern Ocean.</title>
        <authorList>
            <consortium name="DOE Joint Genome Institute"/>
            <person name="Mock T."/>
            <person name="Otillar R.P."/>
            <person name="Strauss J."/>
            <person name="Dupont C."/>
            <person name="Frickenhaus S."/>
            <person name="Maumus F."/>
            <person name="Mcmullan M."/>
            <person name="Sanges R."/>
            <person name="Schmutz J."/>
            <person name="Toseland A."/>
            <person name="Valas R."/>
            <person name="Veluchamy A."/>
            <person name="Ward B.J."/>
            <person name="Allen A."/>
            <person name="Barry K."/>
            <person name="Falciatore A."/>
            <person name="Ferrante M."/>
            <person name="Fortunato A.E."/>
            <person name="Gloeckner G."/>
            <person name="Gruber A."/>
            <person name="Hipkin R."/>
            <person name="Janech M."/>
            <person name="Kroth P."/>
            <person name="Leese F."/>
            <person name="Lindquist E."/>
            <person name="Lyon B.R."/>
            <person name="Martin J."/>
            <person name="Mayer C."/>
            <person name="Parker M."/>
            <person name="Quesneville H."/>
            <person name="Raymond J."/>
            <person name="Uhlig C."/>
            <person name="Valentin K.U."/>
            <person name="Worden A.Z."/>
            <person name="Armbrust E.V."/>
            <person name="Bowler C."/>
            <person name="Green B."/>
            <person name="Moulton V."/>
            <person name="Van Oosterhout C."/>
            <person name="Grigoriev I."/>
        </authorList>
    </citation>
    <scope>NUCLEOTIDE SEQUENCE [LARGE SCALE GENOMIC DNA]</scope>
    <source>
        <strain evidence="2 3">CCMP1102</strain>
    </source>
</reference>
<gene>
    <name evidence="2" type="ORF">FRACYDRAFT_241392</name>
</gene>
<protein>
    <submittedName>
        <fullName evidence="2">Uncharacterized protein</fullName>
    </submittedName>
</protein>
<dbReference type="InParanoid" id="A0A1E7F9Z0"/>
<feature type="region of interest" description="Disordered" evidence="1">
    <location>
        <begin position="180"/>
        <end position="206"/>
    </location>
</feature>
<keyword evidence="3" id="KW-1185">Reference proteome</keyword>
<dbReference type="Proteomes" id="UP000095751">
    <property type="component" value="Unassembled WGS sequence"/>
</dbReference>
<dbReference type="OrthoDB" id="44981at2759"/>
<organism evidence="2 3">
    <name type="scientific">Fragilariopsis cylindrus CCMP1102</name>
    <dbReference type="NCBI Taxonomy" id="635003"/>
    <lineage>
        <taxon>Eukaryota</taxon>
        <taxon>Sar</taxon>
        <taxon>Stramenopiles</taxon>
        <taxon>Ochrophyta</taxon>
        <taxon>Bacillariophyta</taxon>
        <taxon>Bacillariophyceae</taxon>
        <taxon>Bacillariophycidae</taxon>
        <taxon>Bacillariales</taxon>
        <taxon>Bacillariaceae</taxon>
        <taxon>Fragilariopsis</taxon>
    </lineage>
</organism>
<sequence>MKMSLLNNSVRRSVLNVFLSATVFAVVSTIVLHGTMDTTTKKLLRSEIEDNFNHLHEEIHHRDTIEEEDSDEQPVVIVLSNEDANSDANSHLEPSVSESTRMLVHSTGKTKRSLRSEIEDNSNHLHEEIQHDNTEEEDSDEQPVVIALANENTNSNVNSHMQISVSDSTRMLVHVVNDDDDDDKTIEGNGFRTTDLNDRKEQSESTNSIYIEKSESIPKIEKTIEVLNNDEHQQKRGTKILWGIKTKEENVLRTMDLKDRKEQSESTNSIYIEKSESIPKIEKTIEVLNNDENQQRGEPKILWGIASQIGDDMERRRRDIIRKSYLSFYKYNDHSVHNNNPDRICSLVDVIEKKVNFDNCQMVYTFFMGGNPFGSEELIIDGEGQQVSSNEYLADTSVFPKGLEPERDATYLNIKENQFGGKMQTFFAYASSLINEGFAFDYIAKVDSDTLIWPVEFLQTINQKLPTSPTRIYSGVSVSRKHCGFKRDEHCSKMIQDYYMGGAAEIMSADIAHHIASLPFSRRRALEITNHEDITIGNLVLSHPENVTKVELGDLWGPVIRGEPLMMPILWQHDKKTKQPGKWVAAWLRYERKIRQKDKSNENILLVAASERGGQLVETVIRSACEKAHSRMAIEHCLVNAFGEKPEFYISKLATNTSSFVGGTNDDFPQPWNGSIVVAVQNPINELLKDWLYDLSPSTSNNKLSIASRNRKALKELSNSPDSRKFVVRAEHAWEDIISLERILGNPLVNDINPNQWRAISDPAVQIQSAIAEGKIVSIHMCCELRGEIRAYRELLLLGQNLEDEGRQLSLDTTYTSCGVKSSEELEALCLELSQSR</sequence>
<dbReference type="AlphaFoldDB" id="A0A1E7F9Z0"/>
<dbReference type="EMBL" id="KV784360">
    <property type="protein sequence ID" value="OEU14835.1"/>
    <property type="molecule type" value="Genomic_DNA"/>
</dbReference>
<name>A0A1E7F9Z0_9STRA</name>